<protein>
    <recommendedName>
        <fullName evidence="9">Lipid A biosynthesis acyltransferase</fullName>
    </recommendedName>
</protein>
<dbReference type="Proteomes" id="UP000607559">
    <property type="component" value="Unassembled WGS sequence"/>
</dbReference>
<evidence type="ECO:0000256" key="6">
    <source>
        <dbReference type="ARBA" id="ARBA00023315"/>
    </source>
</evidence>
<evidence type="ECO:0000256" key="4">
    <source>
        <dbReference type="ARBA" id="ARBA00022679"/>
    </source>
</evidence>
<evidence type="ECO:0008006" key="9">
    <source>
        <dbReference type="Google" id="ProtNLM"/>
    </source>
</evidence>
<dbReference type="GO" id="GO:0016746">
    <property type="term" value="F:acyltransferase activity"/>
    <property type="evidence" value="ECO:0007669"/>
    <property type="project" value="UniProtKB-KW"/>
</dbReference>
<dbReference type="InterPro" id="IPR004960">
    <property type="entry name" value="LipA_acyltrans"/>
</dbReference>
<dbReference type="PANTHER" id="PTHR30606">
    <property type="entry name" value="LIPID A BIOSYNTHESIS LAUROYL ACYLTRANSFERASE"/>
    <property type="match status" value="1"/>
</dbReference>
<dbReference type="GO" id="GO:0009247">
    <property type="term" value="P:glycolipid biosynthetic process"/>
    <property type="evidence" value="ECO:0007669"/>
    <property type="project" value="UniProtKB-ARBA"/>
</dbReference>
<evidence type="ECO:0000256" key="3">
    <source>
        <dbReference type="ARBA" id="ARBA00022519"/>
    </source>
</evidence>
<keyword evidence="4" id="KW-0808">Transferase</keyword>
<name>A0A8J2XQU4_9BACT</name>
<evidence type="ECO:0000256" key="2">
    <source>
        <dbReference type="ARBA" id="ARBA00022475"/>
    </source>
</evidence>
<comment type="caution">
    <text evidence="7">The sequence shown here is derived from an EMBL/GenBank/DDBJ whole genome shotgun (WGS) entry which is preliminary data.</text>
</comment>
<evidence type="ECO:0000313" key="8">
    <source>
        <dbReference type="Proteomes" id="UP000607559"/>
    </source>
</evidence>
<sequence length="125" mass="14798">MMHYRHSRYLLALVADQNPPSPEKSYWLNFMGVPTSFLQGPEKGARMGNIPVVFLPVIKVRRGYYEIKGILLDNNPGSSKEGELTRKYVAALEEIIRKFPELYLWSHRRWKNSWKEEYRKLWIGN</sequence>
<dbReference type="CDD" id="cd07984">
    <property type="entry name" value="LPLAT_LABLAT-like"/>
    <property type="match status" value="1"/>
</dbReference>
<comment type="subcellular location">
    <subcellularLocation>
        <location evidence="1">Cell inner membrane</location>
    </subcellularLocation>
</comment>
<evidence type="ECO:0000256" key="5">
    <source>
        <dbReference type="ARBA" id="ARBA00023136"/>
    </source>
</evidence>
<keyword evidence="8" id="KW-1185">Reference proteome</keyword>
<dbReference type="EMBL" id="BMJC01000001">
    <property type="protein sequence ID" value="GGA86455.1"/>
    <property type="molecule type" value="Genomic_DNA"/>
</dbReference>
<keyword evidence="2" id="KW-1003">Cell membrane</keyword>
<proteinExistence type="predicted"/>
<keyword evidence="6" id="KW-0012">Acyltransferase</keyword>
<organism evidence="7 8">
    <name type="scientific">Puia dinghuensis</name>
    <dbReference type="NCBI Taxonomy" id="1792502"/>
    <lineage>
        <taxon>Bacteria</taxon>
        <taxon>Pseudomonadati</taxon>
        <taxon>Bacteroidota</taxon>
        <taxon>Chitinophagia</taxon>
        <taxon>Chitinophagales</taxon>
        <taxon>Chitinophagaceae</taxon>
        <taxon>Puia</taxon>
    </lineage>
</organism>
<dbReference type="Pfam" id="PF03279">
    <property type="entry name" value="Lip_A_acyltrans"/>
    <property type="match status" value="1"/>
</dbReference>
<keyword evidence="5" id="KW-0472">Membrane</keyword>
<reference evidence="7" key="2">
    <citation type="submission" date="2020-09" db="EMBL/GenBank/DDBJ databases">
        <authorList>
            <person name="Sun Q."/>
            <person name="Zhou Y."/>
        </authorList>
    </citation>
    <scope>NUCLEOTIDE SEQUENCE</scope>
    <source>
        <strain evidence="7">CGMCC 1.15448</strain>
    </source>
</reference>
<dbReference type="PANTHER" id="PTHR30606:SF10">
    <property type="entry name" value="PHOSPHATIDYLINOSITOL MANNOSIDE ACYLTRANSFERASE"/>
    <property type="match status" value="1"/>
</dbReference>
<dbReference type="AlphaFoldDB" id="A0A8J2XQU4"/>
<keyword evidence="3" id="KW-0997">Cell inner membrane</keyword>
<evidence type="ECO:0000313" key="7">
    <source>
        <dbReference type="EMBL" id="GGA86455.1"/>
    </source>
</evidence>
<accession>A0A8J2XQU4</accession>
<dbReference type="GO" id="GO:0005886">
    <property type="term" value="C:plasma membrane"/>
    <property type="evidence" value="ECO:0007669"/>
    <property type="project" value="UniProtKB-SubCell"/>
</dbReference>
<gene>
    <name evidence="7" type="ORF">GCM10011511_06890</name>
</gene>
<evidence type="ECO:0000256" key="1">
    <source>
        <dbReference type="ARBA" id="ARBA00004533"/>
    </source>
</evidence>
<reference evidence="7" key="1">
    <citation type="journal article" date="2014" name="Int. J. Syst. Evol. Microbiol.">
        <title>Complete genome sequence of Corynebacterium casei LMG S-19264T (=DSM 44701T), isolated from a smear-ripened cheese.</title>
        <authorList>
            <consortium name="US DOE Joint Genome Institute (JGI-PGF)"/>
            <person name="Walter F."/>
            <person name="Albersmeier A."/>
            <person name="Kalinowski J."/>
            <person name="Ruckert C."/>
        </authorList>
    </citation>
    <scope>NUCLEOTIDE SEQUENCE</scope>
    <source>
        <strain evidence="7">CGMCC 1.15448</strain>
    </source>
</reference>